<evidence type="ECO:0000313" key="7">
    <source>
        <dbReference type="Proteomes" id="UP000644140"/>
    </source>
</evidence>
<evidence type="ECO:0000256" key="1">
    <source>
        <dbReference type="ARBA" id="ARBA00004651"/>
    </source>
</evidence>
<dbReference type="GO" id="GO:0005886">
    <property type="term" value="C:plasma membrane"/>
    <property type="evidence" value="ECO:0007669"/>
    <property type="project" value="UniProtKB-SubCell"/>
</dbReference>
<dbReference type="PANTHER" id="PTHR30086">
    <property type="entry name" value="ARGININE EXPORTER PROTEIN ARGO"/>
    <property type="match status" value="1"/>
</dbReference>
<sequence length="202" mass="22254">MNEMIAVILITCLAVISPGADFAIVTRNSYLYGRQIGLSTALGIAGGVWIHVAYSLLGLGFLKNHMPYLLQTIQYVGAAYLIYLGYKTFTQNKVQLNENGVGITAWQAFRHGFLTNSLNPKTTLFVVSLFAQLITTAGNSTLKLVSYGAFISISHFIWFALIALFCAHPTIRNKILDNEIIINRIIGVLLFILGCSLLFAKF</sequence>
<dbReference type="eggNOG" id="COG1280">
    <property type="taxonomic scope" value="Bacteria"/>
</dbReference>
<dbReference type="InterPro" id="IPR001123">
    <property type="entry name" value="LeuE-type"/>
</dbReference>
<dbReference type="GeneID" id="69461418"/>
<evidence type="ECO:0000256" key="5">
    <source>
        <dbReference type="ARBA" id="ARBA00023136"/>
    </source>
</evidence>
<keyword evidence="4" id="KW-1133">Transmembrane helix</keyword>
<evidence type="ECO:0000313" key="6">
    <source>
        <dbReference type="EMBL" id="UUN96876.1"/>
    </source>
</evidence>
<organism evidence="6 7">
    <name type="scientific">Acinetobacter bereziniae</name>
    <name type="common">Acinetobacter genomosp. 10</name>
    <dbReference type="NCBI Taxonomy" id="106648"/>
    <lineage>
        <taxon>Bacteria</taxon>
        <taxon>Pseudomonadati</taxon>
        <taxon>Pseudomonadota</taxon>
        <taxon>Gammaproteobacteria</taxon>
        <taxon>Moraxellales</taxon>
        <taxon>Moraxellaceae</taxon>
        <taxon>Acinetobacter</taxon>
    </lineage>
</organism>
<proteinExistence type="predicted"/>
<name>A0A0A8TND5_ACIBZ</name>
<evidence type="ECO:0000256" key="3">
    <source>
        <dbReference type="ARBA" id="ARBA00022692"/>
    </source>
</evidence>
<keyword evidence="5" id="KW-0472">Membrane</keyword>
<gene>
    <name evidence="6" type="ORF">I9054_016135</name>
</gene>
<dbReference type="PIRSF" id="PIRSF006324">
    <property type="entry name" value="LeuE"/>
    <property type="match status" value="1"/>
</dbReference>
<reference evidence="6" key="1">
    <citation type="submission" date="2022-02" db="EMBL/GenBank/DDBJ databases">
        <title>Characterization of Tn125 harboring carbapenem-resistant Acinetobacter bereziniae clinical isolates.</title>
        <authorList>
            <person name="Wong N.-K."/>
            <person name="Pan Q."/>
        </authorList>
    </citation>
    <scope>NUCLEOTIDE SEQUENCE</scope>
    <source>
        <strain evidence="6">GD03393</strain>
    </source>
</reference>
<dbReference type="RefSeq" id="WP_009585622.1">
    <property type="nucleotide sequence ID" value="NZ_BBLJ01000032.1"/>
</dbReference>
<comment type="subcellular location">
    <subcellularLocation>
        <location evidence="1">Cell membrane</location>
        <topology evidence="1">Multi-pass membrane protein</topology>
    </subcellularLocation>
</comment>
<dbReference type="Proteomes" id="UP000644140">
    <property type="component" value="Chromosome"/>
</dbReference>
<protein>
    <submittedName>
        <fullName evidence="6">LysE family transporter</fullName>
    </submittedName>
</protein>
<dbReference type="PANTHER" id="PTHR30086:SF21">
    <property type="entry name" value="TRANSPORT PROTEIN"/>
    <property type="match status" value="1"/>
</dbReference>
<dbReference type="STRING" id="106648.GCA_000753985_01087"/>
<dbReference type="EMBL" id="CP092085">
    <property type="protein sequence ID" value="UUN96876.1"/>
    <property type="molecule type" value="Genomic_DNA"/>
</dbReference>
<keyword evidence="3" id="KW-0812">Transmembrane</keyword>
<evidence type="ECO:0000256" key="2">
    <source>
        <dbReference type="ARBA" id="ARBA00022475"/>
    </source>
</evidence>
<dbReference type="AlphaFoldDB" id="A0A0A8TND5"/>
<dbReference type="GO" id="GO:0015171">
    <property type="term" value="F:amino acid transmembrane transporter activity"/>
    <property type="evidence" value="ECO:0007669"/>
    <property type="project" value="TreeGrafter"/>
</dbReference>
<keyword evidence="2" id="KW-1003">Cell membrane</keyword>
<evidence type="ECO:0000256" key="4">
    <source>
        <dbReference type="ARBA" id="ARBA00022989"/>
    </source>
</evidence>
<dbReference type="Pfam" id="PF01810">
    <property type="entry name" value="LysE"/>
    <property type="match status" value="1"/>
</dbReference>
<accession>A0A0A8TND5</accession>